<organism evidence="1">
    <name type="scientific">marine metagenome</name>
    <dbReference type="NCBI Taxonomy" id="408172"/>
    <lineage>
        <taxon>unclassified sequences</taxon>
        <taxon>metagenomes</taxon>
        <taxon>ecological metagenomes</taxon>
    </lineage>
</organism>
<dbReference type="AlphaFoldDB" id="A0A382P9A6"/>
<protein>
    <submittedName>
        <fullName evidence="1">Uncharacterized protein</fullName>
    </submittedName>
</protein>
<dbReference type="EMBL" id="UINC01105792">
    <property type="protein sequence ID" value="SVC70004.1"/>
    <property type="molecule type" value="Genomic_DNA"/>
</dbReference>
<accession>A0A382P9A6</accession>
<gene>
    <name evidence="1" type="ORF">METZ01_LOCUS322858</name>
</gene>
<name>A0A382P9A6_9ZZZZ</name>
<reference evidence="1" key="1">
    <citation type="submission" date="2018-05" db="EMBL/GenBank/DDBJ databases">
        <authorList>
            <person name="Lanie J.A."/>
            <person name="Ng W.-L."/>
            <person name="Kazmierczak K.M."/>
            <person name="Andrzejewski T.M."/>
            <person name="Davidsen T.M."/>
            <person name="Wayne K.J."/>
            <person name="Tettelin H."/>
            <person name="Glass J.I."/>
            <person name="Rusch D."/>
            <person name="Podicherti R."/>
            <person name="Tsui H.-C.T."/>
            <person name="Winkler M.E."/>
        </authorList>
    </citation>
    <scope>NUCLEOTIDE SEQUENCE</scope>
</reference>
<sequence length="120" mass="13601">MSDKIEKNRLAEVDSLIEKYPDVPQEAIFKEDLLRLGVSFSEDALRVCSGFKPKSYFIFSFDLRPIKELEQGENLRAPEELSLVDGPRGFRRTIVSVRINPGSPYRVDIIEGKLSLLAEG</sequence>
<evidence type="ECO:0000313" key="1">
    <source>
        <dbReference type="EMBL" id="SVC70004.1"/>
    </source>
</evidence>
<proteinExistence type="predicted"/>
<feature type="non-terminal residue" evidence="1">
    <location>
        <position position="120"/>
    </location>
</feature>